<proteinExistence type="predicted"/>
<dbReference type="GeneID" id="19110260"/>
<organism evidence="2 3">
    <name type="scientific">Baudoinia panamericana (strain UAMH 10762)</name>
    <name type="common">Angels' share fungus</name>
    <name type="synonym">Baudoinia compniacensis (strain UAMH 10762)</name>
    <dbReference type="NCBI Taxonomy" id="717646"/>
    <lineage>
        <taxon>Eukaryota</taxon>
        <taxon>Fungi</taxon>
        <taxon>Dikarya</taxon>
        <taxon>Ascomycota</taxon>
        <taxon>Pezizomycotina</taxon>
        <taxon>Dothideomycetes</taxon>
        <taxon>Dothideomycetidae</taxon>
        <taxon>Mycosphaerellales</taxon>
        <taxon>Teratosphaeriaceae</taxon>
        <taxon>Baudoinia</taxon>
    </lineage>
</organism>
<protein>
    <submittedName>
        <fullName evidence="2">Uncharacterized protein</fullName>
    </submittedName>
</protein>
<reference evidence="2 3" key="1">
    <citation type="journal article" date="2012" name="PLoS Pathog.">
        <title>Diverse lifestyles and strategies of plant pathogenesis encoded in the genomes of eighteen Dothideomycetes fungi.</title>
        <authorList>
            <person name="Ohm R.A."/>
            <person name="Feau N."/>
            <person name="Henrissat B."/>
            <person name="Schoch C.L."/>
            <person name="Horwitz B.A."/>
            <person name="Barry K.W."/>
            <person name="Condon B.J."/>
            <person name="Copeland A.C."/>
            <person name="Dhillon B."/>
            <person name="Glaser F."/>
            <person name="Hesse C.N."/>
            <person name="Kosti I."/>
            <person name="LaButti K."/>
            <person name="Lindquist E.A."/>
            <person name="Lucas S."/>
            <person name="Salamov A.A."/>
            <person name="Bradshaw R.E."/>
            <person name="Ciuffetti L."/>
            <person name="Hamelin R.C."/>
            <person name="Kema G.H.J."/>
            <person name="Lawrence C."/>
            <person name="Scott J.A."/>
            <person name="Spatafora J.W."/>
            <person name="Turgeon B.G."/>
            <person name="de Wit P.J.G.M."/>
            <person name="Zhong S."/>
            <person name="Goodwin S.B."/>
            <person name="Grigoriev I.V."/>
        </authorList>
    </citation>
    <scope>NUCLEOTIDE SEQUENCE [LARGE SCALE GENOMIC DNA]</scope>
    <source>
        <strain evidence="2 3">UAMH 10762</strain>
    </source>
</reference>
<dbReference type="HOGENOM" id="CLU_1427740_0_0_1"/>
<dbReference type="AlphaFoldDB" id="M2N4M7"/>
<feature type="region of interest" description="Disordered" evidence="1">
    <location>
        <begin position="168"/>
        <end position="190"/>
    </location>
</feature>
<evidence type="ECO:0000313" key="2">
    <source>
        <dbReference type="EMBL" id="EMC93685.1"/>
    </source>
</evidence>
<evidence type="ECO:0000313" key="3">
    <source>
        <dbReference type="Proteomes" id="UP000011761"/>
    </source>
</evidence>
<accession>M2N4M7</accession>
<dbReference type="KEGG" id="bcom:BAUCODRAFT_250861"/>
<dbReference type="Proteomes" id="UP000011761">
    <property type="component" value="Unassembled WGS sequence"/>
</dbReference>
<sequence>MYPEVPDTASWTDDKFRVPHPQPAVTRDYHVLRNELLPCFFRTKFWINLRYLKDEYRCGFLGLQNQVMSWRWNIGPSNRLSLADVVAVVTPGGLACTLDGLQQTFGLGCSLGIGALGIAVWLSSTIPWVWATFGHGTLRTCDVPCPNAVLKPIAETRGLLPNPTLRSTLQAPTNSCTSTEMPGEHHLPSF</sequence>
<dbReference type="EMBL" id="KB445560">
    <property type="protein sequence ID" value="EMC93685.1"/>
    <property type="molecule type" value="Genomic_DNA"/>
</dbReference>
<dbReference type="RefSeq" id="XP_007679722.1">
    <property type="nucleotide sequence ID" value="XM_007681532.1"/>
</dbReference>
<gene>
    <name evidence="2" type="ORF">BAUCODRAFT_250861</name>
</gene>
<keyword evidence="3" id="KW-1185">Reference proteome</keyword>
<name>M2N4M7_BAUPA</name>
<feature type="compositionally biased region" description="Polar residues" evidence="1">
    <location>
        <begin position="168"/>
        <end position="180"/>
    </location>
</feature>
<evidence type="ECO:0000256" key="1">
    <source>
        <dbReference type="SAM" id="MobiDB-lite"/>
    </source>
</evidence>